<dbReference type="Proteomes" id="UP000283758">
    <property type="component" value="Chromosome"/>
</dbReference>
<sequence length="82" mass="9331">MMSFEEANKVLNTFSKIAKLYRDNVELSEIKVVKLGDTFLTQTPLKANDVLLLDNRNYKVLSVAEGPNQLYFEAICVLNAYN</sequence>
<organism evidence="1 2">
    <name type="scientific">Lactobacillus johnsonii</name>
    <dbReference type="NCBI Taxonomy" id="33959"/>
    <lineage>
        <taxon>Bacteria</taxon>
        <taxon>Bacillati</taxon>
        <taxon>Bacillota</taxon>
        <taxon>Bacilli</taxon>
        <taxon>Lactobacillales</taxon>
        <taxon>Lactobacillaceae</taxon>
        <taxon>Lactobacillus</taxon>
    </lineage>
</organism>
<gene>
    <name evidence="1" type="ORF">D7321_03150</name>
</gene>
<accession>A0A9W4E8S1</accession>
<evidence type="ECO:0000313" key="2">
    <source>
        <dbReference type="Proteomes" id="UP000283758"/>
    </source>
</evidence>
<dbReference type="EMBL" id="CP032680">
    <property type="protein sequence ID" value="AZZ67155.1"/>
    <property type="molecule type" value="Genomic_DNA"/>
</dbReference>
<proteinExistence type="predicted"/>
<reference evidence="1 2" key="1">
    <citation type="submission" date="2018-10" db="EMBL/GenBank/DDBJ databases">
        <title>Complete genome sequencing of Lactobacillus johnsonii ZLJ010.</title>
        <authorList>
            <person name="Zhang W."/>
            <person name="Ji H."/>
            <person name="Wang J."/>
            <person name="Zhang D."/>
            <person name="Liu H."/>
            <person name="Wang S."/>
            <person name="Wang Y."/>
        </authorList>
    </citation>
    <scope>NUCLEOTIDE SEQUENCE [LARGE SCALE GENOMIC DNA]</scope>
    <source>
        <strain evidence="1 2">ZLJ010</strain>
    </source>
</reference>
<dbReference type="AlphaFoldDB" id="A0A9W4E8S1"/>
<name>A0A9W4E8S1_LACJH</name>
<protein>
    <submittedName>
        <fullName evidence="1">Uncharacterized protein</fullName>
    </submittedName>
</protein>
<evidence type="ECO:0000313" key="1">
    <source>
        <dbReference type="EMBL" id="AZZ67155.1"/>
    </source>
</evidence>